<name>A0A834I6T2_RHYFE</name>
<protein>
    <submittedName>
        <fullName evidence="2">Uncharacterized protein</fullName>
    </submittedName>
</protein>
<keyword evidence="3" id="KW-1185">Reference proteome</keyword>
<dbReference type="EMBL" id="JAACXV010009754">
    <property type="protein sequence ID" value="KAF7275582.1"/>
    <property type="molecule type" value="Genomic_DNA"/>
</dbReference>
<proteinExistence type="predicted"/>
<evidence type="ECO:0000256" key="1">
    <source>
        <dbReference type="SAM" id="MobiDB-lite"/>
    </source>
</evidence>
<evidence type="ECO:0000313" key="2">
    <source>
        <dbReference type="EMBL" id="KAF7275582.1"/>
    </source>
</evidence>
<gene>
    <name evidence="2" type="ORF">GWI33_011575</name>
</gene>
<comment type="caution">
    <text evidence="2">The sequence shown here is derived from an EMBL/GenBank/DDBJ whole genome shotgun (WGS) entry which is preliminary data.</text>
</comment>
<evidence type="ECO:0000313" key="3">
    <source>
        <dbReference type="Proteomes" id="UP000625711"/>
    </source>
</evidence>
<organism evidence="2 3">
    <name type="scientific">Rhynchophorus ferrugineus</name>
    <name type="common">Red palm weevil</name>
    <name type="synonym">Curculio ferrugineus</name>
    <dbReference type="NCBI Taxonomy" id="354439"/>
    <lineage>
        <taxon>Eukaryota</taxon>
        <taxon>Metazoa</taxon>
        <taxon>Ecdysozoa</taxon>
        <taxon>Arthropoda</taxon>
        <taxon>Hexapoda</taxon>
        <taxon>Insecta</taxon>
        <taxon>Pterygota</taxon>
        <taxon>Neoptera</taxon>
        <taxon>Endopterygota</taxon>
        <taxon>Coleoptera</taxon>
        <taxon>Polyphaga</taxon>
        <taxon>Cucujiformia</taxon>
        <taxon>Curculionidae</taxon>
        <taxon>Dryophthorinae</taxon>
        <taxon>Rhynchophorus</taxon>
    </lineage>
</organism>
<feature type="compositionally biased region" description="Basic and acidic residues" evidence="1">
    <location>
        <begin position="46"/>
        <end position="67"/>
    </location>
</feature>
<feature type="region of interest" description="Disordered" evidence="1">
    <location>
        <begin position="1"/>
        <end position="67"/>
    </location>
</feature>
<dbReference type="Proteomes" id="UP000625711">
    <property type="component" value="Unassembled WGS sequence"/>
</dbReference>
<sequence>MVSHLDPDQPSVFRRSTRMFLPSTTTPKIGVERIPSVERVSAEQQGGKRGEGDERQSVSTIDRQRDI</sequence>
<dbReference type="AlphaFoldDB" id="A0A834I6T2"/>
<accession>A0A834I6T2</accession>
<reference evidence="2" key="1">
    <citation type="submission" date="2020-08" db="EMBL/GenBank/DDBJ databases">
        <title>Genome sequencing and assembly of the red palm weevil Rhynchophorus ferrugineus.</title>
        <authorList>
            <person name="Dias G.B."/>
            <person name="Bergman C.M."/>
            <person name="Manee M."/>
        </authorList>
    </citation>
    <scope>NUCLEOTIDE SEQUENCE</scope>
    <source>
        <strain evidence="2">AA-2017</strain>
        <tissue evidence="2">Whole larva</tissue>
    </source>
</reference>